<gene>
    <name evidence="2" type="ORF">SAMN05216195_104314</name>
</gene>
<accession>A0A1H9MC29</accession>
<dbReference type="PROSITE" id="PS51186">
    <property type="entry name" value="GNAT"/>
    <property type="match status" value="1"/>
</dbReference>
<dbReference type="AlphaFoldDB" id="A0A1H9MC29"/>
<dbReference type="GO" id="GO:0016747">
    <property type="term" value="F:acyltransferase activity, transferring groups other than amino-acyl groups"/>
    <property type="evidence" value="ECO:0007669"/>
    <property type="project" value="InterPro"/>
</dbReference>
<evidence type="ECO:0000313" key="2">
    <source>
        <dbReference type="EMBL" id="SER21234.1"/>
    </source>
</evidence>
<feature type="domain" description="N-acetyltransferase" evidence="1">
    <location>
        <begin position="13"/>
        <end position="180"/>
    </location>
</feature>
<dbReference type="RefSeq" id="WP_090065536.1">
    <property type="nucleotide sequence ID" value="NZ_FOFT01000004.1"/>
</dbReference>
<dbReference type="InterPro" id="IPR000182">
    <property type="entry name" value="GNAT_dom"/>
</dbReference>
<dbReference type="PANTHER" id="PTHR43792">
    <property type="entry name" value="GNAT FAMILY, PUTATIVE (AFU_ORTHOLOGUE AFUA_3G00765)-RELATED-RELATED"/>
    <property type="match status" value="1"/>
</dbReference>
<dbReference type="InterPro" id="IPR051531">
    <property type="entry name" value="N-acetyltransferase"/>
</dbReference>
<dbReference type="EMBL" id="FOFT01000004">
    <property type="protein sequence ID" value="SER21234.1"/>
    <property type="molecule type" value="Genomic_DNA"/>
</dbReference>
<dbReference type="InterPro" id="IPR016181">
    <property type="entry name" value="Acyl_CoA_acyltransferase"/>
</dbReference>
<dbReference type="PANTHER" id="PTHR43792:SF1">
    <property type="entry name" value="N-ACETYLTRANSFERASE DOMAIN-CONTAINING PROTEIN"/>
    <property type="match status" value="1"/>
</dbReference>
<reference evidence="3" key="1">
    <citation type="submission" date="2016-10" db="EMBL/GenBank/DDBJ databases">
        <authorList>
            <person name="Varghese N."/>
            <person name="Submissions S."/>
        </authorList>
    </citation>
    <scope>NUCLEOTIDE SEQUENCE [LARGE SCALE GENOMIC DNA]</scope>
    <source>
        <strain evidence="3">CGMCC 4.578</strain>
    </source>
</reference>
<keyword evidence="2" id="KW-0808">Transferase</keyword>
<keyword evidence="3" id="KW-1185">Reference proteome</keyword>
<proteinExistence type="predicted"/>
<evidence type="ECO:0000313" key="3">
    <source>
        <dbReference type="Proteomes" id="UP000199028"/>
    </source>
</evidence>
<sequence length="188" mass="21925">MLRPDYPLTTDRLVLRPFTESDLDDLYAYQSLPDVARYLYWDARERDQVAEALKKKVEQDHLAAEGDYFVLAVYWPEVGKVIGEVNLNYLSEENRQGETGFIFHPAYQGKGLAREATEVMLRLGFADLGLHRIIGRCDPRNDPSWRLMERLGFRREAHFVQNEIFKGEWGDEFVYAMLADEWRASRSG</sequence>
<dbReference type="OrthoDB" id="9132139at2"/>
<evidence type="ECO:0000259" key="1">
    <source>
        <dbReference type="PROSITE" id="PS51186"/>
    </source>
</evidence>
<organism evidence="2 3">
    <name type="scientific">Lentzea flaviverrucosa</name>
    <dbReference type="NCBI Taxonomy" id="200379"/>
    <lineage>
        <taxon>Bacteria</taxon>
        <taxon>Bacillati</taxon>
        <taxon>Actinomycetota</taxon>
        <taxon>Actinomycetes</taxon>
        <taxon>Pseudonocardiales</taxon>
        <taxon>Pseudonocardiaceae</taxon>
        <taxon>Lentzea</taxon>
    </lineage>
</organism>
<dbReference type="Gene3D" id="3.40.630.30">
    <property type="match status" value="1"/>
</dbReference>
<name>A0A1H9MC29_9PSEU</name>
<dbReference type="SUPFAM" id="SSF55729">
    <property type="entry name" value="Acyl-CoA N-acyltransferases (Nat)"/>
    <property type="match status" value="1"/>
</dbReference>
<dbReference type="Proteomes" id="UP000199028">
    <property type="component" value="Unassembled WGS sequence"/>
</dbReference>
<protein>
    <submittedName>
        <fullName evidence="2">Protein N-acetyltransferase, RimJ/RimL family</fullName>
    </submittedName>
</protein>
<dbReference type="Pfam" id="PF13302">
    <property type="entry name" value="Acetyltransf_3"/>
    <property type="match status" value="1"/>
</dbReference>